<dbReference type="AlphaFoldDB" id="A0AAV1PPP9"/>
<reference evidence="9 10" key="1">
    <citation type="submission" date="2024-01" db="EMBL/GenBank/DDBJ databases">
        <authorList>
            <person name="Alioto T."/>
            <person name="Alioto T."/>
            <person name="Gomez Garrido J."/>
        </authorList>
    </citation>
    <scope>NUCLEOTIDE SEQUENCE [LARGE SCALE GENOMIC DNA]</scope>
</reference>
<dbReference type="InterPro" id="IPR050504">
    <property type="entry name" value="IgSF_BTN/MOG"/>
</dbReference>
<evidence type="ECO:0000256" key="4">
    <source>
        <dbReference type="ARBA" id="ARBA00023157"/>
    </source>
</evidence>
<evidence type="ECO:0000256" key="1">
    <source>
        <dbReference type="ARBA" id="ARBA00004370"/>
    </source>
</evidence>
<keyword evidence="6" id="KW-0393">Immunoglobulin domain</keyword>
<evidence type="ECO:0000256" key="2">
    <source>
        <dbReference type="ARBA" id="ARBA00022729"/>
    </source>
</evidence>
<keyword evidence="2 7" id="KW-0732">Signal</keyword>
<dbReference type="InterPro" id="IPR013783">
    <property type="entry name" value="Ig-like_fold"/>
</dbReference>
<dbReference type="PANTHER" id="PTHR24100:SF151">
    <property type="entry name" value="ICOS LIGAND"/>
    <property type="match status" value="1"/>
</dbReference>
<evidence type="ECO:0000256" key="5">
    <source>
        <dbReference type="ARBA" id="ARBA00023180"/>
    </source>
</evidence>
<protein>
    <submittedName>
        <fullName evidence="9">Myelin-oligodendrocyte glycoprotein-like</fullName>
    </submittedName>
</protein>
<keyword evidence="10" id="KW-1185">Reference proteome</keyword>
<feature type="signal peptide" evidence="7">
    <location>
        <begin position="1"/>
        <end position="17"/>
    </location>
</feature>
<dbReference type="InterPro" id="IPR003599">
    <property type="entry name" value="Ig_sub"/>
</dbReference>
<dbReference type="GO" id="GO:0050863">
    <property type="term" value="P:regulation of T cell activation"/>
    <property type="evidence" value="ECO:0007669"/>
    <property type="project" value="UniProtKB-ARBA"/>
</dbReference>
<keyword evidence="4" id="KW-1015">Disulfide bond</keyword>
<dbReference type="Gene3D" id="2.60.40.10">
    <property type="entry name" value="Immunoglobulins"/>
    <property type="match status" value="1"/>
</dbReference>
<organism evidence="9 10">
    <name type="scientific">Scomber scombrus</name>
    <name type="common">Atlantic mackerel</name>
    <name type="synonym">Scomber vernalis</name>
    <dbReference type="NCBI Taxonomy" id="13677"/>
    <lineage>
        <taxon>Eukaryota</taxon>
        <taxon>Metazoa</taxon>
        <taxon>Chordata</taxon>
        <taxon>Craniata</taxon>
        <taxon>Vertebrata</taxon>
        <taxon>Euteleostomi</taxon>
        <taxon>Actinopterygii</taxon>
        <taxon>Neopterygii</taxon>
        <taxon>Teleostei</taxon>
        <taxon>Neoteleostei</taxon>
        <taxon>Acanthomorphata</taxon>
        <taxon>Pelagiaria</taxon>
        <taxon>Scombriformes</taxon>
        <taxon>Scombridae</taxon>
        <taxon>Scomber</taxon>
    </lineage>
</organism>
<dbReference type="FunFam" id="2.60.40.10:FF:000142">
    <property type="entry name" value="V-set domain-containing T-cell activation inhibitor 1"/>
    <property type="match status" value="1"/>
</dbReference>
<dbReference type="InterPro" id="IPR036179">
    <property type="entry name" value="Ig-like_dom_sf"/>
</dbReference>
<dbReference type="GO" id="GO:0005102">
    <property type="term" value="F:signaling receptor binding"/>
    <property type="evidence" value="ECO:0007669"/>
    <property type="project" value="TreeGrafter"/>
</dbReference>
<accession>A0AAV1PPP9</accession>
<dbReference type="Pfam" id="PF07686">
    <property type="entry name" value="V-set"/>
    <property type="match status" value="1"/>
</dbReference>
<dbReference type="GO" id="GO:1903037">
    <property type="term" value="P:regulation of leukocyte cell-cell adhesion"/>
    <property type="evidence" value="ECO:0007669"/>
    <property type="project" value="UniProtKB-ARBA"/>
</dbReference>
<dbReference type="EMBL" id="CAWUFR010000228">
    <property type="protein sequence ID" value="CAK6973335.1"/>
    <property type="molecule type" value="Genomic_DNA"/>
</dbReference>
<dbReference type="SUPFAM" id="SSF48726">
    <property type="entry name" value="Immunoglobulin"/>
    <property type="match status" value="1"/>
</dbReference>
<sequence>MMLAPIMVFSIVCVVNCTGGYEKDTRVQCPHQPLIAVDGQDVILPCYVEPPINVITLTTEWSLNATLVHVYRNRNDDISLQDEEFRGRTSLFHERMESGNISLKISAVKKTDAGNYSCFLPKLHSDLKRGYITLVVEDKEKHGSPTDSCSNMGASIAVVSILIIMVI</sequence>
<dbReference type="PANTHER" id="PTHR24100">
    <property type="entry name" value="BUTYROPHILIN"/>
    <property type="match status" value="1"/>
</dbReference>
<name>A0AAV1PPP9_SCOSC</name>
<evidence type="ECO:0000256" key="7">
    <source>
        <dbReference type="SAM" id="SignalP"/>
    </source>
</evidence>
<dbReference type="SMART" id="SM00409">
    <property type="entry name" value="IG"/>
    <property type="match status" value="1"/>
</dbReference>
<evidence type="ECO:0000313" key="9">
    <source>
        <dbReference type="EMBL" id="CAK6973335.1"/>
    </source>
</evidence>
<dbReference type="PROSITE" id="PS50835">
    <property type="entry name" value="IG_LIKE"/>
    <property type="match status" value="1"/>
</dbReference>
<dbReference type="InterPro" id="IPR007110">
    <property type="entry name" value="Ig-like_dom"/>
</dbReference>
<evidence type="ECO:0000313" key="10">
    <source>
        <dbReference type="Proteomes" id="UP001314229"/>
    </source>
</evidence>
<evidence type="ECO:0000259" key="8">
    <source>
        <dbReference type="PROSITE" id="PS50835"/>
    </source>
</evidence>
<gene>
    <name evidence="9" type="ORF">FSCOSCO3_A029687</name>
</gene>
<comment type="caution">
    <text evidence="9">The sequence shown here is derived from an EMBL/GenBank/DDBJ whole genome shotgun (WGS) entry which is preliminary data.</text>
</comment>
<keyword evidence="3" id="KW-0472">Membrane</keyword>
<feature type="domain" description="Ig-like" evidence="8">
    <location>
        <begin position="5"/>
        <end position="118"/>
    </location>
</feature>
<dbReference type="GO" id="GO:0001817">
    <property type="term" value="P:regulation of cytokine production"/>
    <property type="evidence" value="ECO:0007669"/>
    <property type="project" value="TreeGrafter"/>
</dbReference>
<evidence type="ECO:0000256" key="3">
    <source>
        <dbReference type="ARBA" id="ARBA00023136"/>
    </source>
</evidence>
<dbReference type="GO" id="GO:0009897">
    <property type="term" value="C:external side of plasma membrane"/>
    <property type="evidence" value="ECO:0007669"/>
    <property type="project" value="TreeGrafter"/>
</dbReference>
<dbReference type="GO" id="GO:0050852">
    <property type="term" value="P:T cell receptor signaling pathway"/>
    <property type="evidence" value="ECO:0007669"/>
    <property type="project" value="TreeGrafter"/>
</dbReference>
<dbReference type="InterPro" id="IPR013106">
    <property type="entry name" value="Ig_V-set"/>
</dbReference>
<evidence type="ECO:0000256" key="6">
    <source>
        <dbReference type="ARBA" id="ARBA00023319"/>
    </source>
</evidence>
<proteinExistence type="predicted"/>
<dbReference type="Proteomes" id="UP001314229">
    <property type="component" value="Unassembled WGS sequence"/>
</dbReference>
<feature type="chain" id="PRO_5043999019" evidence="7">
    <location>
        <begin position="18"/>
        <end position="167"/>
    </location>
</feature>
<comment type="subcellular location">
    <subcellularLocation>
        <location evidence="1">Membrane</location>
    </subcellularLocation>
</comment>
<keyword evidence="5" id="KW-0325">Glycoprotein</keyword>